<sequence length="534" mass="59476">MQELDPASFLFLPRDEYAPLHLDPALFESVGNGVTTETLAIPKQSSPPLSLSSSPADSMPGLKSLATLCDAYGQVDAKKDDGVDQPRLASKKGDTWESDWERELDERISHIERPNIFDSFHVPHNNYPCGVKENVGQTSSASEASVRGITVSASAQGQQRRSTTYTQWNSRSVFGSLSHPAGPSTLLRDATEDSKNTTEVEFELPALTKRPRDILDECVDRDRLVSLGPGHRRSEPNRISGEANKESKIAKSDKRPDSWRALGTPQQQDVSTARSQEPTDSNYKHGKPRLAWETCTSSGPKQQSDKPFVSPYITEAGTPYFEAVYERHTKDAFKFRPKDALISREKLVKGPAALELKDAALQACTTDTCINHSEEMGLIRIAFGRSLSSYLTFLQHVSQDASARFGFNFPAGPDLLTTIYEEVLKQPMTSDPLWGLDPFGEFFVESKHGWSWDGAEPIILGDPLDYTAEFRIRKSVKPAGFISERLAERIMEAGKELQILIEFEPRHPLIAHDRNSQLKSNGFKWLYAQSDIAM</sequence>
<comment type="caution">
    <text evidence="2">The sequence shown here is derived from an EMBL/GenBank/DDBJ whole genome shotgun (WGS) entry which is preliminary data.</text>
</comment>
<evidence type="ECO:0000256" key="1">
    <source>
        <dbReference type="SAM" id="MobiDB-lite"/>
    </source>
</evidence>
<feature type="compositionally biased region" description="Polar residues" evidence="1">
    <location>
        <begin position="264"/>
        <end position="281"/>
    </location>
</feature>
<accession>A0A9P6JBR0</accession>
<evidence type="ECO:0000313" key="2">
    <source>
        <dbReference type="EMBL" id="KAF9966551.1"/>
    </source>
</evidence>
<dbReference type="EMBL" id="JAAAHY010000146">
    <property type="protein sequence ID" value="KAF9966551.1"/>
    <property type="molecule type" value="Genomic_DNA"/>
</dbReference>
<gene>
    <name evidence="2" type="ORF">BGZ70_001960</name>
</gene>
<feature type="region of interest" description="Disordered" evidence="1">
    <location>
        <begin position="226"/>
        <end position="308"/>
    </location>
</feature>
<reference evidence="2" key="1">
    <citation type="journal article" date="2020" name="Fungal Divers.">
        <title>Resolving the Mortierellaceae phylogeny through synthesis of multi-gene phylogenetics and phylogenomics.</title>
        <authorList>
            <person name="Vandepol N."/>
            <person name="Liber J."/>
            <person name="Desiro A."/>
            <person name="Na H."/>
            <person name="Kennedy M."/>
            <person name="Barry K."/>
            <person name="Grigoriev I.V."/>
            <person name="Miller A.N."/>
            <person name="O'Donnell K."/>
            <person name="Stajich J.E."/>
            <person name="Bonito G."/>
        </authorList>
    </citation>
    <scope>NUCLEOTIDE SEQUENCE</scope>
    <source>
        <strain evidence="2">CK1249</strain>
    </source>
</reference>
<feature type="compositionally biased region" description="Basic and acidic residues" evidence="1">
    <location>
        <begin position="243"/>
        <end position="258"/>
    </location>
</feature>
<dbReference type="Proteomes" id="UP000738359">
    <property type="component" value="Unassembled WGS sequence"/>
</dbReference>
<dbReference type="OrthoDB" id="775571at2759"/>
<protein>
    <submittedName>
        <fullName evidence="2">Uncharacterized protein</fullName>
    </submittedName>
</protein>
<evidence type="ECO:0000313" key="3">
    <source>
        <dbReference type="Proteomes" id="UP000738359"/>
    </source>
</evidence>
<organism evidence="2 3">
    <name type="scientific">Mortierella alpina</name>
    <name type="common">Oleaginous fungus</name>
    <name type="synonym">Mortierella renispora</name>
    <dbReference type="NCBI Taxonomy" id="64518"/>
    <lineage>
        <taxon>Eukaryota</taxon>
        <taxon>Fungi</taxon>
        <taxon>Fungi incertae sedis</taxon>
        <taxon>Mucoromycota</taxon>
        <taxon>Mortierellomycotina</taxon>
        <taxon>Mortierellomycetes</taxon>
        <taxon>Mortierellales</taxon>
        <taxon>Mortierellaceae</taxon>
        <taxon>Mortierella</taxon>
    </lineage>
</organism>
<name>A0A9P6JBR0_MORAP</name>
<feature type="compositionally biased region" description="Basic and acidic residues" evidence="1">
    <location>
        <begin position="189"/>
        <end position="198"/>
    </location>
</feature>
<proteinExistence type="predicted"/>
<dbReference type="AlphaFoldDB" id="A0A9P6JBR0"/>
<feature type="region of interest" description="Disordered" evidence="1">
    <location>
        <begin position="174"/>
        <end position="199"/>
    </location>
</feature>
<keyword evidence="3" id="KW-1185">Reference proteome</keyword>